<sequence length="64" mass="7438">MTIRKVIFKKGKEEISCDCFDLPDIADSQGYFGYLSKNNVGMFENKVSYPIEKIGEEYFVYLPQ</sequence>
<accession>A0ABU4QWW4</accession>
<dbReference type="Proteomes" id="UP001275664">
    <property type="component" value="Unassembled WGS sequence"/>
</dbReference>
<gene>
    <name evidence="1" type="ORF">SIK69_20775</name>
</gene>
<name>A0ABU4QWW4_9ENTR</name>
<dbReference type="EMBL" id="JAWXRD010000040">
    <property type="protein sequence ID" value="MDX6042629.1"/>
    <property type="molecule type" value="Genomic_DNA"/>
</dbReference>
<evidence type="ECO:0000313" key="2">
    <source>
        <dbReference type="Proteomes" id="UP001275664"/>
    </source>
</evidence>
<reference evidence="1 2" key="1">
    <citation type="submission" date="2023-11" db="EMBL/GenBank/DDBJ databases">
        <title>Scandinavium wanjuensis sp. nov., isolated from lettuce South Korea.</title>
        <authorList>
            <person name="Park J."/>
            <person name="Park S."/>
            <person name="Oh K.K."/>
            <person name="Cho G.S."/>
            <person name="Franz C.M.A.P."/>
        </authorList>
    </citation>
    <scope>NUCLEOTIDE SEQUENCE [LARGE SCALE GENOMIC DNA]</scope>
    <source>
        <strain evidence="1 2">V105_6</strain>
    </source>
</reference>
<proteinExistence type="predicted"/>
<evidence type="ECO:0000313" key="1">
    <source>
        <dbReference type="EMBL" id="MDX6042629.1"/>
    </source>
</evidence>
<keyword evidence="2" id="KW-1185">Reference proteome</keyword>
<comment type="caution">
    <text evidence="1">The sequence shown here is derived from an EMBL/GenBank/DDBJ whole genome shotgun (WGS) entry which is preliminary data.</text>
</comment>
<protein>
    <submittedName>
        <fullName evidence="1">Uncharacterized protein</fullName>
    </submittedName>
</protein>
<dbReference type="RefSeq" id="WP_319786987.1">
    <property type="nucleotide sequence ID" value="NZ_JAWXRD010000040.1"/>
</dbReference>
<organism evidence="1 2">
    <name type="scientific">Scandinavium lactucae</name>
    <dbReference type="NCBI Taxonomy" id="3095028"/>
    <lineage>
        <taxon>Bacteria</taxon>
        <taxon>Pseudomonadati</taxon>
        <taxon>Pseudomonadota</taxon>
        <taxon>Gammaproteobacteria</taxon>
        <taxon>Enterobacterales</taxon>
        <taxon>Enterobacteriaceae</taxon>
        <taxon>Scandinavium</taxon>
    </lineage>
</organism>